<dbReference type="InterPro" id="IPR022591">
    <property type="entry name" value="TAF1_HAT_dom"/>
</dbReference>
<dbReference type="PANTHER" id="PTHR13900">
    <property type="entry name" value="TRANSCRIPTION INITIATION FACTOR TFIID"/>
    <property type="match status" value="1"/>
</dbReference>
<accession>A0A9N9DUG4</accession>
<evidence type="ECO:0000256" key="1">
    <source>
        <dbReference type="ARBA" id="ARBA00004123"/>
    </source>
</evidence>
<evidence type="ECO:0000256" key="2">
    <source>
        <dbReference type="ARBA" id="ARBA00023242"/>
    </source>
</evidence>
<dbReference type="PANTHER" id="PTHR13900:SF0">
    <property type="entry name" value="TRANSCRIPTION INITIATION FACTOR TFIID SUBUNIT 1"/>
    <property type="match status" value="1"/>
</dbReference>
<feature type="compositionally biased region" description="Basic and acidic residues" evidence="3">
    <location>
        <begin position="73"/>
        <end position="82"/>
    </location>
</feature>
<name>A0A9N9DUG4_9GLOM</name>
<dbReference type="GO" id="GO:0016251">
    <property type="term" value="F:RNA polymerase II general transcription initiation factor activity"/>
    <property type="evidence" value="ECO:0007669"/>
    <property type="project" value="InterPro"/>
</dbReference>
<reference evidence="5" key="1">
    <citation type="submission" date="2021-06" db="EMBL/GenBank/DDBJ databases">
        <authorList>
            <person name="Kallberg Y."/>
            <person name="Tangrot J."/>
            <person name="Rosling A."/>
        </authorList>
    </citation>
    <scope>NUCLEOTIDE SEQUENCE</scope>
    <source>
        <strain evidence="5">CL551</strain>
    </source>
</reference>
<dbReference type="InterPro" id="IPR040240">
    <property type="entry name" value="TAF1"/>
</dbReference>
<sequence>MSKLSGFLFGNVDAEGKLEDLGLGEELRDSLQKGSEDGAVLSQIFSVQSLGIGEMEDEEAVQSEASISTPIRSPEESSIRPTEDAVDYFDTNEVIADPIFSNKYYQQGVNSVMNLQKSSIQPTQLNRTIEDDSNYDEEEIKDIQNSQDNLPIKIPQEITLMEDNLVQDQSQSTMQNPVIDIKTLYPAFEKDRILKFSELFASKIRSKKLNPVNLRAVERRSPFEFELDDRQLFESGPQTKVENLQVKDITKSKKFAEDSIHYASPKSDTDSEPTYDGNSRELGSLPWKIPDQPDTYYSIMMDTWEDKISWNSNDSDEDLVGQDNKTLQSTVTFGYRNRELESGEWLNSILWDDYKGSIPFAKLTLDMNDPNMLFNYPGNNYSSDSPLYDINGQNAFKKLRKSSSAFDNKLSEIESYNNYFVDESSIDLWNIEDGPKNFKRRLNFGQMFVHHSLPALQLHSQYFKTKFTKSDIRALHRPTIQFPLNQEIHFNRVKSRGKLRKRKAREVMRSPKELTLKDNSNFVLLEYSEEYPPILSNIGMGSLLLNYYRKLDSNDLYVPKLDVGDPVVLDVMDESPFMNFGNVERGQVIPSLYNNLIRAPLFRHNAKDTDFLVIRNTYKGRAKYYVRGIKSLFVVGQTFPMQEVPSPPSRKAKTTANNRIQVAAFRLMKKNKYHLLVQEKLAKRFPDNNEVFLRTRLKDFAELARKKGNLHQGPIWKLKPSIRLPNESEIRKMLTPEMICLEESMMVGERHLADAGYKPSHIDEEGGSKLSKNEDDEIQDESKLAIEESKLAIEQQLAPWITTRNFLNATQTNAMLKLHGEGDPTGRGEGFSFIRISMKDIFLKAGENAQEKLAEIENKPKSGHKYNVMEQWKRYNQEIYRIWNAQYASLSMRDELASDSEKLDANRIDDSERYTRGQFSHNDDTQVDSETEMQEMQEMIDSAMPDRSPSADFDDVASIDGSVGSRANYDCGSHRNRALVINRMVRTENGEPVWTKTLVTDPSVINAYVRHRQLIEEQAM</sequence>
<protein>
    <submittedName>
        <fullName evidence="5">9109_t:CDS:1</fullName>
    </submittedName>
</protein>
<dbReference type="OrthoDB" id="5752at2759"/>
<evidence type="ECO:0000256" key="3">
    <source>
        <dbReference type="SAM" id="MobiDB-lite"/>
    </source>
</evidence>
<dbReference type="GO" id="GO:0017025">
    <property type="term" value="F:TBP-class protein binding"/>
    <property type="evidence" value="ECO:0007669"/>
    <property type="project" value="InterPro"/>
</dbReference>
<dbReference type="EMBL" id="CAJVPV010010164">
    <property type="protein sequence ID" value="CAG8648485.1"/>
    <property type="molecule type" value="Genomic_DNA"/>
</dbReference>
<keyword evidence="6" id="KW-1185">Reference proteome</keyword>
<gene>
    <name evidence="5" type="ORF">AMORRO_LOCUS9844</name>
</gene>
<feature type="region of interest" description="Disordered" evidence="3">
    <location>
        <begin position="55"/>
        <end position="82"/>
    </location>
</feature>
<dbReference type="GO" id="GO:0051123">
    <property type="term" value="P:RNA polymerase II preinitiation complex assembly"/>
    <property type="evidence" value="ECO:0007669"/>
    <property type="project" value="TreeGrafter"/>
</dbReference>
<organism evidence="5 6">
    <name type="scientific">Acaulospora morrowiae</name>
    <dbReference type="NCBI Taxonomy" id="94023"/>
    <lineage>
        <taxon>Eukaryota</taxon>
        <taxon>Fungi</taxon>
        <taxon>Fungi incertae sedis</taxon>
        <taxon>Mucoromycota</taxon>
        <taxon>Glomeromycotina</taxon>
        <taxon>Glomeromycetes</taxon>
        <taxon>Diversisporales</taxon>
        <taxon>Acaulosporaceae</taxon>
        <taxon>Acaulospora</taxon>
    </lineage>
</organism>
<feature type="region of interest" description="Disordered" evidence="3">
    <location>
        <begin position="910"/>
        <end position="930"/>
    </location>
</feature>
<dbReference type="Pfam" id="PF12157">
    <property type="entry name" value="DUF3591"/>
    <property type="match status" value="1"/>
</dbReference>
<feature type="non-terminal residue" evidence="5">
    <location>
        <position position="1"/>
    </location>
</feature>
<comment type="caution">
    <text evidence="5">The sequence shown here is derived from an EMBL/GenBank/DDBJ whole genome shotgun (WGS) entry which is preliminary data.</text>
</comment>
<dbReference type="Proteomes" id="UP000789342">
    <property type="component" value="Unassembled WGS sequence"/>
</dbReference>
<evidence type="ECO:0000259" key="4">
    <source>
        <dbReference type="Pfam" id="PF12157"/>
    </source>
</evidence>
<proteinExistence type="predicted"/>
<evidence type="ECO:0000313" key="5">
    <source>
        <dbReference type="EMBL" id="CAG8648485.1"/>
    </source>
</evidence>
<comment type="subcellular location">
    <subcellularLocation>
        <location evidence="1">Nucleus</location>
    </subcellularLocation>
</comment>
<dbReference type="AlphaFoldDB" id="A0A9N9DUG4"/>
<dbReference type="GO" id="GO:0005669">
    <property type="term" value="C:transcription factor TFIID complex"/>
    <property type="evidence" value="ECO:0007669"/>
    <property type="project" value="InterPro"/>
</dbReference>
<keyword evidence="2" id="KW-0539">Nucleus</keyword>
<dbReference type="GO" id="GO:0004402">
    <property type="term" value="F:histone acetyltransferase activity"/>
    <property type="evidence" value="ECO:0007669"/>
    <property type="project" value="InterPro"/>
</dbReference>
<evidence type="ECO:0000313" key="6">
    <source>
        <dbReference type="Proteomes" id="UP000789342"/>
    </source>
</evidence>
<feature type="domain" description="Transcription initiation factor TFIID subunit 1 histone acetyltransferase" evidence="4">
    <location>
        <begin position="438"/>
        <end position="890"/>
    </location>
</feature>
<feature type="region of interest" description="Disordered" evidence="3">
    <location>
        <begin position="260"/>
        <end position="286"/>
    </location>
</feature>